<feature type="compositionally biased region" description="Basic and acidic residues" evidence="8">
    <location>
        <begin position="11"/>
        <end position="23"/>
    </location>
</feature>
<feature type="region of interest" description="Disordered" evidence="8">
    <location>
        <begin position="1"/>
        <end position="23"/>
    </location>
</feature>
<dbReference type="PANTHER" id="PTHR14189">
    <property type="entry name" value="PROTEIN PHOSPHATASE METHYLESTERASE-1 RELATED"/>
    <property type="match status" value="1"/>
</dbReference>
<dbReference type="InterPro" id="IPR029058">
    <property type="entry name" value="AB_hydrolase_fold"/>
</dbReference>
<dbReference type="GO" id="GO:0051723">
    <property type="term" value="F:protein methylesterase activity"/>
    <property type="evidence" value="ECO:0007669"/>
    <property type="project" value="UniProtKB-EC"/>
</dbReference>
<evidence type="ECO:0000256" key="4">
    <source>
        <dbReference type="ARBA" id="ARBA00022801"/>
    </source>
</evidence>
<evidence type="ECO:0000256" key="1">
    <source>
        <dbReference type="ARBA" id="ARBA00008645"/>
    </source>
</evidence>
<proteinExistence type="inferred from homology"/>
<dbReference type="VEuPathDB" id="FungiDB:BON22_4525"/>
<evidence type="ECO:0000256" key="3">
    <source>
        <dbReference type="ARBA" id="ARBA00022487"/>
    </source>
</evidence>
<keyword evidence="4 6" id="KW-0378">Hydrolase</keyword>
<feature type="active site" evidence="7">
    <location>
        <position position="387"/>
    </location>
</feature>
<evidence type="ECO:0000256" key="2">
    <source>
        <dbReference type="ARBA" id="ARBA00020672"/>
    </source>
</evidence>
<evidence type="ECO:0000256" key="7">
    <source>
        <dbReference type="PIRSR" id="PIRSR022950-1"/>
    </source>
</evidence>
<dbReference type="EMBL" id="LK052888">
    <property type="protein sequence ID" value="CDR39319.1"/>
    <property type="molecule type" value="Genomic_DNA"/>
</dbReference>
<feature type="region of interest" description="Disordered" evidence="8">
    <location>
        <begin position="69"/>
        <end position="100"/>
    </location>
</feature>
<comment type="catalytic activity">
    <reaction evidence="5">
        <text>[phosphatase 2A protein]-C-terminal L-leucine methyl ester + H2O = [phosphatase 2A protein]-C-terminal L-leucine + methanol + H(+)</text>
        <dbReference type="Rhea" id="RHEA:48548"/>
        <dbReference type="Rhea" id="RHEA-COMP:12134"/>
        <dbReference type="Rhea" id="RHEA-COMP:12135"/>
        <dbReference type="ChEBI" id="CHEBI:15377"/>
        <dbReference type="ChEBI" id="CHEBI:15378"/>
        <dbReference type="ChEBI" id="CHEBI:17790"/>
        <dbReference type="ChEBI" id="CHEBI:90516"/>
        <dbReference type="ChEBI" id="CHEBI:90517"/>
        <dbReference type="EC" id="3.1.1.89"/>
    </reaction>
</comment>
<name>A0A061AX79_CYBFA</name>
<feature type="compositionally biased region" description="Basic and acidic residues" evidence="8">
    <location>
        <begin position="73"/>
        <end position="86"/>
    </location>
</feature>
<gene>
    <name evidence="10" type="ORF">CYFA0S_03e02146g</name>
</gene>
<dbReference type="SUPFAM" id="SSF53474">
    <property type="entry name" value="alpha/beta-Hydrolases"/>
    <property type="match status" value="1"/>
</dbReference>
<dbReference type="PhylomeDB" id="A0A061AX79"/>
<dbReference type="EC" id="3.1.1.-" evidence="6"/>
<feature type="domain" description="AB hydrolase-1" evidence="9">
    <location>
        <begin position="145"/>
        <end position="398"/>
    </location>
</feature>
<keyword evidence="3 6" id="KW-0719">Serine esterase</keyword>
<accession>A0A061AX79</accession>
<organism evidence="10">
    <name type="scientific">Cyberlindnera fabianii</name>
    <name type="common">Yeast</name>
    <name type="synonym">Hansenula fabianii</name>
    <dbReference type="NCBI Taxonomy" id="36022"/>
    <lineage>
        <taxon>Eukaryota</taxon>
        <taxon>Fungi</taxon>
        <taxon>Dikarya</taxon>
        <taxon>Ascomycota</taxon>
        <taxon>Saccharomycotina</taxon>
        <taxon>Saccharomycetes</taxon>
        <taxon>Phaffomycetales</taxon>
        <taxon>Phaffomycetaceae</taxon>
        <taxon>Cyberlindnera</taxon>
    </lineage>
</organism>
<dbReference type="InterPro" id="IPR000073">
    <property type="entry name" value="AB_hydrolase_1"/>
</dbReference>
<evidence type="ECO:0000313" key="10">
    <source>
        <dbReference type="EMBL" id="CDR39319.1"/>
    </source>
</evidence>
<sequence length="423" mass="47645">MAHASVMSGCSRRDAASPDQPRRGDESLLLFSLPYERLATFLYNNRRQLPMDLQRKLFIKKMSREQASSGAEDLQRYSSEAKDELTPLRPPSPPMRNSYSSDSIDSMVSLPTWEDFFEKRSLLRRGDDTFRVYYTEPKSAESPVFVFHHGAGSSALSFALLASSLVKGFEKDTDGKKNGCGIMAFDCRGHGETRVMEKDYKLDSLIEDAIFVIQTFREMANARSNSIFLIGHSLGGAVLTGSCYRLVNEFGVDVKGLGMLDIVEDTAVHSLQGMHTYLSNLPKSFGSLQSAIDWHLKTGLIRNKTSAEVSVPSYFKRLDSGRYVWRIDLSQTAEYWNTWFVGLSKQFVSAPTSKLLILAGTDSLDRELMIGQMQGKYQLVVFQDSGHFIQEDVPKKTALTLIDFWKRNDKKVVVIRSTWGAKK</sequence>
<protein>
    <recommendedName>
        <fullName evidence="2 6">Protein phosphatase methylesterase 1</fullName>
        <shortName evidence="6">PME-1</shortName>
        <ecNumber evidence="6">3.1.1.-</ecNumber>
    </recommendedName>
</protein>
<reference evidence="10" key="1">
    <citation type="journal article" date="2014" name="Genome Announc.">
        <title>Genome sequence of the yeast Cyberlindnera fabianii (Hansenula fabianii).</title>
        <authorList>
            <person name="Freel K.C."/>
            <person name="Sarilar V."/>
            <person name="Neuveglise C."/>
            <person name="Devillers H."/>
            <person name="Friedrich A."/>
            <person name="Schacherer J."/>
        </authorList>
    </citation>
    <scope>NUCLEOTIDE SEQUENCE</scope>
    <source>
        <strain evidence="10">YJS4271</strain>
    </source>
</reference>
<evidence type="ECO:0000259" key="9">
    <source>
        <dbReference type="Pfam" id="PF12697"/>
    </source>
</evidence>
<dbReference type="PIRSF" id="PIRSF022950">
    <property type="entry name" value="PPase_methylesterase_euk"/>
    <property type="match status" value="1"/>
</dbReference>
<comment type="function">
    <text evidence="6">Demethylates proteins that have been reversibly carboxymethylated.</text>
</comment>
<dbReference type="InterPro" id="IPR016812">
    <property type="entry name" value="PPase_methylesterase_euk"/>
</dbReference>
<feature type="active site" evidence="7">
    <location>
        <position position="233"/>
    </location>
</feature>
<evidence type="ECO:0000256" key="8">
    <source>
        <dbReference type="SAM" id="MobiDB-lite"/>
    </source>
</evidence>
<dbReference type="AlphaFoldDB" id="A0A061AX79"/>
<evidence type="ECO:0000256" key="6">
    <source>
        <dbReference type="PIRNR" id="PIRNR022950"/>
    </source>
</evidence>
<feature type="active site" evidence="7">
    <location>
        <position position="261"/>
    </location>
</feature>
<dbReference type="OrthoDB" id="194865at2759"/>
<comment type="similarity">
    <text evidence="1 6">Belongs to the AB hydrolase superfamily.</text>
</comment>
<dbReference type="Gene3D" id="3.40.50.1820">
    <property type="entry name" value="alpha/beta hydrolase"/>
    <property type="match status" value="1"/>
</dbReference>
<evidence type="ECO:0000256" key="5">
    <source>
        <dbReference type="ARBA" id="ARBA00049203"/>
    </source>
</evidence>
<dbReference type="PANTHER" id="PTHR14189:SF0">
    <property type="entry name" value="PROTEIN PHOSPHATASE METHYLESTERASE 1"/>
    <property type="match status" value="1"/>
</dbReference>
<dbReference type="Pfam" id="PF12697">
    <property type="entry name" value="Abhydrolase_6"/>
    <property type="match status" value="1"/>
</dbReference>